<dbReference type="InterPro" id="IPR006748">
    <property type="entry name" value="NH2Glyco/OHUrea_AB-resist_kin"/>
</dbReference>
<dbReference type="GO" id="GO:0019748">
    <property type="term" value="P:secondary metabolic process"/>
    <property type="evidence" value="ECO:0007669"/>
    <property type="project" value="InterPro"/>
</dbReference>
<dbReference type="SUPFAM" id="SSF56112">
    <property type="entry name" value="Protein kinase-like (PK-like)"/>
    <property type="match status" value="1"/>
</dbReference>
<evidence type="ECO:0000313" key="2">
    <source>
        <dbReference type="Proteomes" id="UP000199421"/>
    </source>
</evidence>
<dbReference type="Gene3D" id="3.90.1200.10">
    <property type="match status" value="1"/>
</dbReference>
<dbReference type="InterPro" id="IPR011009">
    <property type="entry name" value="Kinase-like_dom_sf"/>
</dbReference>
<sequence length="275" mass="31548">MTRLEIIEAKRHLKYCMELWKLKSDEKSFISTSSLLQRVTYRNLPAMIKVPIEPEEKWGSALMTWWDGDGAAKVYNQWNDVILMERIDGHHSLVDLVKRGADDDASKIICTVAKKLHQPRRKELLELIPLEVWFKELFPAARRHGGVLEVCSLTARELLDQQEQVTVLHGDLHHKNVLFSEERGWLAIDPKRLIGEFGFDYANIFCNPDIETALKPGRLAKQLEVVAKEADLSKKRLLKWIIAWGGLSATWLLNDGGKNHLDLRIVEIAIGELEL</sequence>
<dbReference type="STRING" id="407022.SAMN05661044_00856"/>
<dbReference type="EMBL" id="FOAF01000001">
    <property type="protein sequence ID" value="SEK66883.1"/>
    <property type="molecule type" value="Genomic_DNA"/>
</dbReference>
<proteinExistence type="predicted"/>
<dbReference type="GO" id="GO:0016773">
    <property type="term" value="F:phosphotransferase activity, alcohol group as acceptor"/>
    <property type="evidence" value="ECO:0007669"/>
    <property type="project" value="InterPro"/>
</dbReference>
<organism evidence="1 2">
    <name type="scientific">Olivibacter domesticus</name>
    <name type="common">Pseudosphingobacterium domesticum</name>
    <dbReference type="NCBI Taxonomy" id="407022"/>
    <lineage>
        <taxon>Bacteria</taxon>
        <taxon>Pseudomonadati</taxon>
        <taxon>Bacteroidota</taxon>
        <taxon>Sphingobacteriia</taxon>
        <taxon>Sphingobacteriales</taxon>
        <taxon>Sphingobacteriaceae</taxon>
        <taxon>Olivibacter</taxon>
    </lineage>
</organism>
<reference evidence="2" key="1">
    <citation type="submission" date="2016-10" db="EMBL/GenBank/DDBJ databases">
        <authorList>
            <person name="Varghese N."/>
            <person name="Submissions S."/>
        </authorList>
    </citation>
    <scope>NUCLEOTIDE SEQUENCE [LARGE SCALE GENOMIC DNA]</scope>
    <source>
        <strain evidence="2">DSM 18733</strain>
    </source>
</reference>
<keyword evidence="1" id="KW-0418">Kinase</keyword>
<name>A0A1H7IWI1_OLID1</name>
<keyword evidence="1" id="KW-0808">Transferase</keyword>
<dbReference type="AlphaFoldDB" id="A0A1H7IWI1"/>
<dbReference type="RefSeq" id="WP_202907735.1">
    <property type="nucleotide sequence ID" value="NZ_FOAF01000001.1"/>
</dbReference>
<keyword evidence="2" id="KW-1185">Reference proteome</keyword>
<dbReference type="GO" id="GO:0016301">
    <property type="term" value="F:kinase activity"/>
    <property type="evidence" value="ECO:0007669"/>
    <property type="project" value="UniProtKB-KW"/>
</dbReference>
<protein>
    <submittedName>
        <fullName evidence="1">Streptomycin 6-kinase</fullName>
    </submittedName>
</protein>
<accession>A0A1H7IWI1</accession>
<dbReference type="Proteomes" id="UP000199421">
    <property type="component" value="Unassembled WGS sequence"/>
</dbReference>
<gene>
    <name evidence="1" type="ORF">SAMN05661044_00856</name>
</gene>
<dbReference type="Pfam" id="PF04655">
    <property type="entry name" value="APH_6_hur"/>
    <property type="match status" value="1"/>
</dbReference>
<evidence type="ECO:0000313" key="1">
    <source>
        <dbReference type="EMBL" id="SEK66883.1"/>
    </source>
</evidence>